<evidence type="ECO:0000259" key="3">
    <source>
        <dbReference type="PROSITE" id="PS50902"/>
    </source>
</evidence>
<dbReference type="InterPro" id="IPR052200">
    <property type="entry name" value="Protoporphyrinogen_IX_DH"/>
</dbReference>
<dbReference type="InterPro" id="IPR008254">
    <property type="entry name" value="Flavodoxin/NO_synth"/>
</dbReference>
<accession>A0A2G1MHJ1</accession>
<dbReference type="EMBL" id="NQWH01000009">
    <property type="protein sequence ID" value="PHP28110.1"/>
    <property type="molecule type" value="Genomic_DNA"/>
</dbReference>
<keyword evidence="5" id="KW-1185">Reference proteome</keyword>
<evidence type="ECO:0000256" key="2">
    <source>
        <dbReference type="ARBA" id="ARBA00022643"/>
    </source>
</evidence>
<dbReference type="Proteomes" id="UP000221860">
    <property type="component" value="Unassembled WGS sequence"/>
</dbReference>
<evidence type="ECO:0000313" key="5">
    <source>
        <dbReference type="Proteomes" id="UP000221860"/>
    </source>
</evidence>
<dbReference type="RefSeq" id="WP_099276036.1">
    <property type="nucleotide sequence ID" value="NZ_KZ304955.1"/>
</dbReference>
<comment type="caution">
    <text evidence="4">The sequence shown here is derived from an EMBL/GenBank/DDBJ whole genome shotgun (WGS) entry which is preliminary data.</text>
</comment>
<organism evidence="4 5">
    <name type="scientific">Limimaricola cinnabarinus</name>
    <dbReference type="NCBI Taxonomy" id="1125964"/>
    <lineage>
        <taxon>Bacteria</taxon>
        <taxon>Pseudomonadati</taxon>
        <taxon>Pseudomonadota</taxon>
        <taxon>Alphaproteobacteria</taxon>
        <taxon>Rhodobacterales</taxon>
        <taxon>Paracoccaceae</taxon>
        <taxon>Limimaricola</taxon>
    </lineage>
</organism>
<keyword evidence="2" id="KW-0288">FMN</keyword>
<dbReference type="InterPro" id="IPR026816">
    <property type="entry name" value="Flavodoxin_dom"/>
</dbReference>
<dbReference type="PROSITE" id="PS50902">
    <property type="entry name" value="FLAVODOXIN_LIKE"/>
    <property type="match status" value="1"/>
</dbReference>
<dbReference type="GO" id="GO:0070819">
    <property type="term" value="F:menaquinone-dependent protoporphyrinogen oxidase activity"/>
    <property type="evidence" value="ECO:0007669"/>
    <property type="project" value="TreeGrafter"/>
</dbReference>
<dbReference type="AlphaFoldDB" id="A0A2G1MHJ1"/>
<evidence type="ECO:0000256" key="1">
    <source>
        <dbReference type="ARBA" id="ARBA00022630"/>
    </source>
</evidence>
<dbReference type="OrthoDB" id="9795729at2"/>
<protein>
    <recommendedName>
        <fullName evidence="3">Flavodoxin-like domain-containing protein</fullName>
    </recommendedName>
</protein>
<gene>
    <name evidence="4" type="ORF">CJ301_07855</name>
</gene>
<proteinExistence type="predicted"/>
<dbReference type="InterPro" id="IPR029039">
    <property type="entry name" value="Flavoprotein-like_sf"/>
</dbReference>
<feature type="domain" description="Flavodoxin-like" evidence="3">
    <location>
        <begin position="3"/>
        <end position="166"/>
    </location>
</feature>
<sequence>MKIVILFASLEGQTRKIAHFARDMLREAGHDVALFDAADKTASIDLESADRIVLAGSVHERRHPMALEVFLAAHRHALEARPTLMISVSLSAAFPEGLEEAEDYLVEMMMRTRFTPRHRALVAGAVRIRKYDYFARQVVRHVVMRGRDYDPDEEEHEFTDWAGLRAILKDFMSPRPIGSLAPVAGPASA</sequence>
<reference evidence="4 5" key="1">
    <citation type="submission" date="2017-08" db="EMBL/GenBank/DDBJ databases">
        <title>Draft Genome Sequence of Loktanella cinnabarina Strain XM1, Isolated from Coastal Surface Water.</title>
        <authorList>
            <person name="Ma R."/>
            <person name="Wang J."/>
            <person name="Wang Q."/>
            <person name="Ma Z."/>
            <person name="Li J."/>
            <person name="Chen L."/>
        </authorList>
    </citation>
    <scope>NUCLEOTIDE SEQUENCE [LARGE SCALE GENOMIC DNA]</scope>
    <source>
        <strain evidence="4 5">XM1</strain>
    </source>
</reference>
<name>A0A2G1MHJ1_9RHOB</name>
<dbReference type="PANTHER" id="PTHR38030:SF2">
    <property type="entry name" value="PROTOPORPHYRINOGEN IX DEHYDROGENASE [QUINONE]"/>
    <property type="match status" value="1"/>
</dbReference>
<dbReference type="PANTHER" id="PTHR38030">
    <property type="entry name" value="PROTOPORPHYRINOGEN IX DEHYDROGENASE [MENAQUINONE]"/>
    <property type="match status" value="1"/>
</dbReference>
<keyword evidence="1" id="KW-0285">Flavoprotein</keyword>
<dbReference type="Pfam" id="PF12724">
    <property type="entry name" value="Flavodoxin_5"/>
    <property type="match status" value="1"/>
</dbReference>
<evidence type="ECO:0000313" key="4">
    <source>
        <dbReference type="EMBL" id="PHP28110.1"/>
    </source>
</evidence>
<dbReference type="Gene3D" id="3.40.50.360">
    <property type="match status" value="1"/>
</dbReference>
<dbReference type="GO" id="GO:0006783">
    <property type="term" value="P:heme biosynthetic process"/>
    <property type="evidence" value="ECO:0007669"/>
    <property type="project" value="TreeGrafter"/>
</dbReference>
<dbReference type="GO" id="GO:0010181">
    <property type="term" value="F:FMN binding"/>
    <property type="evidence" value="ECO:0007669"/>
    <property type="project" value="InterPro"/>
</dbReference>
<dbReference type="SUPFAM" id="SSF52218">
    <property type="entry name" value="Flavoproteins"/>
    <property type="match status" value="1"/>
</dbReference>